<evidence type="ECO:0000313" key="3">
    <source>
        <dbReference type="EMBL" id="AZU04006.1"/>
    </source>
</evidence>
<keyword evidence="4" id="KW-1185">Reference proteome</keyword>
<sequence>MAEFFLNFARFIMKIALASALSGLLVTVSAPAIAAASETQASPFTLSGSARIRYESISDLFRAGANGSDQMLSSRVRIKGEYDAGRVIFGGEFLDARAWLTDSGSVIPAGSVNAAELLQAYVRVPLEGGELQAGRFVMNVGSGRLATEQGFRNTPNNFEGVRGRFTPAENWTLEAFFTAPVRIRPNDRNAIENNTAQIDEAEWGTHFWGVHATRTGLAGNLRAEAYLFGLNEENGADLLTPGFRISSPRAAGTYDFEIEMMAQFGDQPSAGGTLDVRAWSANAALGYSFDAPWRPRLSGQLVYASGDSNPSDGEWNRFNPLFGARRGDYGTTGLSFAHFRENLIAFGPRLDLRDGPTAITLQVQESYLASDTDRWRVANLRDTTGQSGSRIGTLAEARMTYWIRPDRLQLETGAMVLFRGDFAKNAPGAPAGDNPVYGYVMLSAPF</sequence>
<dbReference type="Proteomes" id="UP000286954">
    <property type="component" value="Chromosome"/>
</dbReference>
<dbReference type="KEGG" id="gak:X907_1473"/>
<reference evidence="3 4" key="1">
    <citation type="submission" date="2016-12" db="EMBL/GenBank/DDBJ databases">
        <title>The genome of dimorphic prosthecate Glycocaulis alkaliphilus 6b-8t, isolated from crude oil dictates its adaptability in petroleum environments.</title>
        <authorList>
            <person name="Wu X.-L."/>
            <person name="Geng S."/>
        </authorList>
    </citation>
    <scope>NUCLEOTIDE SEQUENCE [LARGE SCALE GENOMIC DNA]</scope>
    <source>
        <strain evidence="3 4">6B-8</strain>
    </source>
</reference>
<evidence type="ECO:0000256" key="1">
    <source>
        <dbReference type="SAM" id="SignalP"/>
    </source>
</evidence>
<gene>
    <name evidence="3" type="ORF">X907_1473</name>
</gene>
<feature type="signal peptide" evidence="1">
    <location>
        <begin position="1"/>
        <end position="34"/>
    </location>
</feature>
<dbReference type="Pfam" id="PF13372">
    <property type="entry name" value="Alginate_exp"/>
    <property type="match status" value="1"/>
</dbReference>
<dbReference type="AlphaFoldDB" id="A0A3T0E9Y2"/>
<keyword evidence="1" id="KW-0732">Signal</keyword>
<protein>
    <recommendedName>
        <fullName evidence="2">Alginate export domain-containing protein</fullName>
    </recommendedName>
</protein>
<dbReference type="Gene3D" id="2.40.160.100">
    <property type="match status" value="1"/>
</dbReference>
<proteinExistence type="predicted"/>
<organism evidence="3 4">
    <name type="scientific">Glycocaulis alkaliphilus</name>
    <dbReference type="NCBI Taxonomy" id="1434191"/>
    <lineage>
        <taxon>Bacteria</taxon>
        <taxon>Pseudomonadati</taxon>
        <taxon>Pseudomonadota</taxon>
        <taxon>Alphaproteobacteria</taxon>
        <taxon>Maricaulales</taxon>
        <taxon>Maricaulaceae</taxon>
        <taxon>Glycocaulis</taxon>
    </lineage>
</organism>
<evidence type="ECO:0000313" key="4">
    <source>
        <dbReference type="Proteomes" id="UP000286954"/>
    </source>
</evidence>
<feature type="domain" description="Alginate export" evidence="2">
    <location>
        <begin position="45"/>
        <end position="431"/>
    </location>
</feature>
<evidence type="ECO:0000259" key="2">
    <source>
        <dbReference type="Pfam" id="PF13372"/>
    </source>
</evidence>
<dbReference type="InterPro" id="IPR025388">
    <property type="entry name" value="Alginate_export_dom"/>
</dbReference>
<dbReference type="InterPro" id="IPR053728">
    <property type="entry name" value="Alginate_Permeability_Chnl"/>
</dbReference>
<feature type="chain" id="PRO_5019478546" description="Alginate export domain-containing protein" evidence="1">
    <location>
        <begin position="35"/>
        <end position="446"/>
    </location>
</feature>
<accession>A0A3T0E9Y2</accession>
<name>A0A3T0E9Y2_9PROT</name>
<dbReference type="EMBL" id="CP018911">
    <property type="protein sequence ID" value="AZU04006.1"/>
    <property type="molecule type" value="Genomic_DNA"/>
</dbReference>